<organism evidence="1 2">
    <name type="scientific">Aequoribacter fuscus</name>
    <dbReference type="NCBI Taxonomy" id="2518989"/>
    <lineage>
        <taxon>Bacteria</taxon>
        <taxon>Pseudomonadati</taxon>
        <taxon>Pseudomonadota</taxon>
        <taxon>Gammaproteobacteria</taxon>
        <taxon>Cellvibrionales</taxon>
        <taxon>Halieaceae</taxon>
        <taxon>Aequoribacter</taxon>
    </lineage>
</organism>
<reference evidence="1 2" key="1">
    <citation type="journal article" date="2011" name="J. Bacteriol.">
        <title>Genome sequence of strain IMCC3088, a proteorhodopsin-containing marine bacterium belonging to the OM60/NOR5 clade.</title>
        <authorList>
            <person name="Jang Y."/>
            <person name="Oh H.M."/>
            <person name="Kang I."/>
            <person name="Lee K."/>
            <person name="Yang S.J."/>
            <person name="Cho J.C."/>
        </authorList>
    </citation>
    <scope>NUCLEOTIDE SEQUENCE [LARGE SCALE GENOMIC DNA]</scope>
    <source>
        <strain evidence="1 2">IMCC3088</strain>
    </source>
</reference>
<name>F3L179_9GAMM</name>
<evidence type="ECO:0008006" key="3">
    <source>
        <dbReference type="Google" id="ProtNLM"/>
    </source>
</evidence>
<dbReference type="eggNOG" id="COG0426">
    <property type="taxonomic scope" value="Bacteria"/>
</dbReference>
<dbReference type="InterPro" id="IPR029039">
    <property type="entry name" value="Flavoprotein-like_sf"/>
</dbReference>
<comment type="caution">
    <text evidence="1">The sequence shown here is derived from an EMBL/GenBank/DDBJ whole genome shotgun (WGS) entry which is preliminary data.</text>
</comment>
<sequence length="124" mass="13329">MQTVAQCAVFRALDAGVDVWLESDAVLLVGAENSASLAGEFKAFLDRTLYPFYEQERVALAAMLICAGNDGRGALAQFERVAKGFPLKLMAPTEILLGEPSETSLAYAHDWGQALSEGVKMGIF</sequence>
<dbReference type="STRING" id="2518989.IMCC3088_1193"/>
<dbReference type="Proteomes" id="UP000005615">
    <property type="component" value="Unassembled WGS sequence"/>
</dbReference>
<evidence type="ECO:0000313" key="2">
    <source>
        <dbReference type="Proteomes" id="UP000005615"/>
    </source>
</evidence>
<proteinExistence type="predicted"/>
<accession>F3L179</accession>
<evidence type="ECO:0000313" key="1">
    <source>
        <dbReference type="EMBL" id="EGG29905.1"/>
    </source>
</evidence>
<keyword evidence="2" id="KW-1185">Reference proteome</keyword>
<dbReference type="EMBL" id="AEIG01000027">
    <property type="protein sequence ID" value="EGG29905.1"/>
    <property type="molecule type" value="Genomic_DNA"/>
</dbReference>
<dbReference type="SUPFAM" id="SSF52218">
    <property type="entry name" value="Flavoproteins"/>
    <property type="match status" value="1"/>
</dbReference>
<dbReference type="AlphaFoldDB" id="F3L179"/>
<gene>
    <name evidence="1" type="ORF">IMCC3088_1193</name>
</gene>
<protein>
    <recommendedName>
        <fullName evidence="3">Flavodoxin</fullName>
    </recommendedName>
</protein>